<evidence type="ECO:0000259" key="2">
    <source>
        <dbReference type="Pfam" id="PF01408"/>
    </source>
</evidence>
<dbReference type="SUPFAM" id="SSF55347">
    <property type="entry name" value="Glyceraldehyde-3-phosphate dehydrogenase-like, C-terminal domain"/>
    <property type="match status" value="1"/>
</dbReference>
<dbReference type="InterPro" id="IPR004104">
    <property type="entry name" value="Gfo/Idh/MocA-like_OxRdtase_C"/>
</dbReference>
<sequence length="366" mass="40231">MAKSRRRFPAQTAATLAAAPFISTTATRAKAQASRRLGVALCGLGSLSEHQIAPALQKTRHCRLAGLVSGTPASVAKFQAKYGVPDRSVYGYDDMQRMADNPDIDIVYVVTPNALHAEHTIRAARAGKHVFCEKPLEISVERCQSMIDACRYAGRLLGTGYRCQYDPHHLECIRLVRERVFGAPVILQAGFAIDVGRPDQWRLQHALAGGGALMDVGIYALKATRYLTGEEPVVVSALETKTDPVKFAEVDESMAWTMRFPGGAIAHCSTSYRIDGIRNLRVDAERGWFELDPAYFYDGNHGRRSDGIEIRHPAIDLFAAELDDFAQCILEQRPSKVSGEEGLRDVRILQAIYESARTGRAVEIGG</sequence>
<evidence type="ECO:0000313" key="4">
    <source>
        <dbReference type="EMBL" id="TWT19084.1"/>
    </source>
</evidence>
<dbReference type="InterPro" id="IPR036291">
    <property type="entry name" value="NAD(P)-bd_dom_sf"/>
</dbReference>
<organism evidence="4 5">
    <name type="scientific">Luteimonas marina</name>
    <dbReference type="NCBI Taxonomy" id="488485"/>
    <lineage>
        <taxon>Bacteria</taxon>
        <taxon>Pseudomonadati</taxon>
        <taxon>Pseudomonadota</taxon>
        <taxon>Gammaproteobacteria</taxon>
        <taxon>Lysobacterales</taxon>
        <taxon>Lysobacteraceae</taxon>
        <taxon>Luteimonas</taxon>
    </lineage>
</organism>
<comment type="caution">
    <text evidence="4">The sequence shown here is derived from an EMBL/GenBank/DDBJ whole genome shotgun (WGS) entry which is preliminary data.</text>
</comment>
<feature type="domain" description="Gfo/Idh/MocA-like oxidoreductase N-terminal" evidence="2">
    <location>
        <begin position="38"/>
        <end position="161"/>
    </location>
</feature>
<dbReference type="Pfam" id="PF02894">
    <property type="entry name" value="GFO_IDH_MocA_C"/>
    <property type="match status" value="1"/>
</dbReference>
<accession>A0A5C5TZ71</accession>
<reference evidence="4 5" key="1">
    <citation type="journal article" date="2008" name="Int. J. Syst. Evol. Microbiol.">
        <title>Luteimonas marina sp. nov., isolated from seawater.</title>
        <authorList>
            <person name="Baik K.S."/>
            <person name="Park S.C."/>
            <person name="Kim M.S."/>
            <person name="Kim E.M."/>
            <person name="Park C."/>
            <person name="Chun J."/>
            <person name="Seong C.N."/>
        </authorList>
    </citation>
    <scope>NUCLEOTIDE SEQUENCE [LARGE SCALE GENOMIC DNA]</scope>
    <source>
        <strain evidence="4 5">FR1330</strain>
    </source>
</reference>
<dbReference type="PANTHER" id="PTHR43818:SF11">
    <property type="entry name" value="BCDNA.GH03377"/>
    <property type="match status" value="1"/>
</dbReference>
<dbReference type="GO" id="GO:0000166">
    <property type="term" value="F:nucleotide binding"/>
    <property type="evidence" value="ECO:0007669"/>
    <property type="project" value="InterPro"/>
</dbReference>
<dbReference type="Pfam" id="PF01408">
    <property type="entry name" value="GFO_IDH_MocA"/>
    <property type="match status" value="1"/>
</dbReference>
<dbReference type="InterPro" id="IPR006311">
    <property type="entry name" value="TAT_signal"/>
</dbReference>
<dbReference type="InterPro" id="IPR050463">
    <property type="entry name" value="Gfo/Idh/MocA_oxidrdct_glycsds"/>
</dbReference>
<evidence type="ECO:0000259" key="3">
    <source>
        <dbReference type="Pfam" id="PF02894"/>
    </source>
</evidence>
<evidence type="ECO:0000256" key="1">
    <source>
        <dbReference type="ARBA" id="ARBA00023002"/>
    </source>
</evidence>
<dbReference type="AlphaFoldDB" id="A0A5C5TZ71"/>
<dbReference type="PANTHER" id="PTHR43818">
    <property type="entry name" value="BCDNA.GH03377"/>
    <property type="match status" value="1"/>
</dbReference>
<proteinExistence type="predicted"/>
<dbReference type="Gene3D" id="3.40.50.720">
    <property type="entry name" value="NAD(P)-binding Rossmann-like Domain"/>
    <property type="match status" value="1"/>
</dbReference>
<dbReference type="GO" id="GO:0016491">
    <property type="term" value="F:oxidoreductase activity"/>
    <property type="evidence" value="ECO:0007669"/>
    <property type="project" value="UniProtKB-KW"/>
</dbReference>
<dbReference type="EMBL" id="VOHK01000005">
    <property type="protein sequence ID" value="TWT19084.1"/>
    <property type="molecule type" value="Genomic_DNA"/>
</dbReference>
<keyword evidence="5" id="KW-1185">Reference proteome</keyword>
<dbReference type="Proteomes" id="UP000319980">
    <property type="component" value="Unassembled WGS sequence"/>
</dbReference>
<dbReference type="OrthoDB" id="9801953at2"/>
<name>A0A5C5TZ71_9GAMM</name>
<dbReference type="InterPro" id="IPR008354">
    <property type="entry name" value="Glc-Fru_OxRdtase_bac"/>
</dbReference>
<dbReference type="InterPro" id="IPR000683">
    <property type="entry name" value="Gfo/Idh/MocA-like_OxRdtase_N"/>
</dbReference>
<feature type="domain" description="Gfo/Idh/MocA-like oxidoreductase C-terminal" evidence="3">
    <location>
        <begin position="175"/>
        <end position="364"/>
    </location>
</feature>
<keyword evidence="1" id="KW-0560">Oxidoreductase</keyword>
<dbReference type="PROSITE" id="PS51318">
    <property type="entry name" value="TAT"/>
    <property type="match status" value="1"/>
</dbReference>
<dbReference type="SUPFAM" id="SSF51735">
    <property type="entry name" value="NAD(P)-binding Rossmann-fold domains"/>
    <property type="match status" value="1"/>
</dbReference>
<gene>
    <name evidence="4" type="ORF">FQY83_12000</name>
</gene>
<dbReference type="RefSeq" id="WP_146388199.1">
    <property type="nucleotide sequence ID" value="NZ_VOHK01000005.1"/>
</dbReference>
<evidence type="ECO:0000313" key="5">
    <source>
        <dbReference type="Proteomes" id="UP000319980"/>
    </source>
</evidence>
<dbReference type="PRINTS" id="PR01775">
    <property type="entry name" value="GLFROXRDTASE"/>
</dbReference>
<protein>
    <submittedName>
        <fullName evidence="4">Gfo/Idh/MocA family oxidoreductase</fullName>
    </submittedName>
</protein>
<dbReference type="Gene3D" id="3.30.360.10">
    <property type="entry name" value="Dihydrodipicolinate Reductase, domain 2"/>
    <property type="match status" value="1"/>
</dbReference>